<protein>
    <submittedName>
        <fullName evidence="1">Uncharacterized protein</fullName>
    </submittedName>
</protein>
<accession>A0A5B6TKI6</accession>
<evidence type="ECO:0000313" key="2">
    <source>
        <dbReference type="Proteomes" id="UP000324133"/>
    </source>
</evidence>
<gene>
    <name evidence="1" type="ORF">FOA19_04285</name>
</gene>
<proteinExistence type="predicted"/>
<reference evidence="1 2" key="1">
    <citation type="submission" date="2019-07" db="EMBL/GenBank/DDBJ databases">
        <title>Rufibacter sp. nov., isolated from lake sediment.</title>
        <authorList>
            <person name="Qu J.-H."/>
        </authorList>
    </citation>
    <scope>NUCLEOTIDE SEQUENCE [LARGE SCALE GENOMIC DNA]</scope>
    <source>
        <strain evidence="1 2">NBS58-1</strain>
    </source>
</reference>
<dbReference type="OrthoDB" id="9954660at2"/>
<keyword evidence="2" id="KW-1185">Reference proteome</keyword>
<dbReference type="RefSeq" id="WP_149089537.1">
    <property type="nucleotide sequence ID" value="NZ_VKKY01000001.1"/>
</dbReference>
<dbReference type="Proteomes" id="UP000324133">
    <property type="component" value="Unassembled WGS sequence"/>
</dbReference>
<comment type="caution">
    <text evidence="1">The sequence shown here is derived from an EMBL/GenBank/DDBJ whole genome shotgun (WGS) entry which is preliminary data.</text>
</comment>
<organism evidence="1 2">
    <name type="scientific">Rufibacter hautae</name>
    <dbReference type="NCBI Taxonomy" id="2595005"/>
    <lineage>
        <taxon>Bacteria</taxon>
        <taxon>Pseudomonadati</taxon>
        <taxon>Bacteroidota</taxon>
        <taxon>Cytophagia</taxon>
        <taxon>Cytophagales</taxon>
        <taxon>Hymenobacteraceae</taxon>
        <taxon>Rufibacter</taxon>
    </lineage>
</organism>
<sequence length="123" mass="13896">MRVYCTSNQRKQHMAGLTPSRLRSLIKDVNPVDACLNELAEVRLTLRRQLAREDFSYIQTREAIAYAQDLLSLLETAMGEEPALVHAQIGLLEASVLSNGLRLREAVHTAHSCLIWLLKSRQV</sequence>
<name>A0A5B6TKI6_9BACT</name>
<dbReference type="AlphaFoldDB" id="A0A5B6TKI6"/>
<dbReference type="EMBL" id="VKKY01000001">
    <property type="protein sequence ID" value="KAA3439897.1"/>
    <property type="molecule type" value="Genomic_DNA"/>
</dbReference>
<evidence type="ECO:0000313" key="1">
    <source>
        <dbReference type="EMBL" id="KAA3439897.1"/>
    </source>
</evidence>